<sequence length="1147" mass="119715">MEASGAGSVLDNSAHLTLHGGAGLAARNQGLVENNSQLSSRLASTLLNEADATMAGPLQGSYLLAAIDAGSTASNRRSLTVSLDNNVAAHKTGSPSLVLSQFNATRPGNTAMLAVNAGTASNEAGSTIRAEGVGAGGMSAHGGNPRTRTLARNLGSIVVNPVIGRQLTLRDSALSSSDGQWEPLAAHEYALGMSAGSQRASGGTGGPQLIHATAINDGQITVHNAGVGMAASGKGSMALNRGTIRLVSDDGVQTPPDGLYGMLALNGGLIVNAREGSIDMDTPVGKAFRLDSGGMLINQGKVRVGGHSLSAGHSQWGAATNAELTEDFALGKGLPLTPQGITVNADKPMFSPGVDMPAVLRSDGKLMLRGLTLTLSGNDQLINTGKLVNGTLVTRHNAMLVNSGTLDNMVLQADAPLSNEASGRIRLSHADPSHIQALSNSGRLYPGRLSLPGPATNAGSGVILMAPGATLEPGNHRFTNAGEIRVELRPGQHGAPAQTLLALSQGRQAEGEIINTGTMEASDGFAVLRTQNPAGPARILFANRGRIRFSTGHGTTAALQASHDGLDLLNDAGATLEINGDRAIGMFSNGDGQLINRGTINVGQPGSPHTGLVAMALGPDATGTLVNDSTGTIVVHAGQSSAFHIAGSGGKLINRGQVLLQCGDGGTCTRFRDDHTRGQDITGSAEDKTFVFQARIAESPPAARQMSPDGYEIGTTASGGAGTLSADDLSVGNVAINTRFTAGTSARQVVFDKVFVGKNLSGAGNIRATSAVWRAHGHYDADGHIGVTLVKNDYRDLITDASLAPVAGALERSYSSNALFRSLELPGRDEFTRALRQLSGAGIERTLRSTATLEHRFGLMAGTVSEDATGFGVKLLGRGQPGSRLGASAHDMLALQQRFESGTAQLAIRYGFARVSPDGQSRDAALDGHSQFFGVRHVRPLSSGLALESDVGYVLHQYRTQRTLRYGNPLDRHDKKDASRQPQADHRRDLLGSQVNLALAGKAGSVMLEPLLGVKLRYQRDGALKERHGGDFGLRLSSRHQVALDGVLGLRLSHDGRDGKSRGWRLDAQFHARPTLLRHTGQREASLAGAPDARFALAPASGSRFNHDSRLGLRHDGRHSQFSLNGYLGRNDGESDRGMTANWLYRF</sequence>
<dbReference type="KEGG" id="maer:DAI18_13130"/>
<organism evidence="3 4">
    <name type="scientific">Microvirgula aerodenitrificans</name>
    <dbReference type="NCBI Taxonomy" id="57480"/>
    <lineage>
        <taxon>Bacteria</taxon>
        <taxon>Pseudomonadati</taxon>
        <taxon>Pseudomonadota</taxon>
        <taxon>Betaproteobacteria</taxon>
        <taxon>Neisseriales</taxon>
        <taxon>Aquaspirillaceae</taxon>
        <taxon>Microvirgula</taxon>
    </lineage>
</organism>
<dbReference type="Pfam" id="PF25783">
    <property type="entry name" value="BigA_beta"/>
    <property type="match status" value="1"/>
</dbReference>
<gene>
    <name evidence="3" type="ORF">DAI18_13130</name>
</gene>
<dbReference type="SUPFAM" id="SSF51126">
    <property type="entry name" value="Pectin lyase-like"/>
    <property type="match status" value="1"/>
</dbReference>
<dbReference type="AlphaFoldDB" id="A0A2S0PBY2"/>
<reference evidence="3 4" key="1">
    <citation type="submission" date="2018-04" db="EMBL/GenBank/DDBJ databases">
        <title>Denitrifier Microvirgula.</title>
        <authorList>
            <person name="Anderson E."/>
            <person name="Jang J."/>
            <person name="Ishii S."/>
        </authorList>
    </citation>
    <scope>NUCLEOTIDE SEQUENCE [LARGE SCALE GENOMIC DNA]</scope>
    <source>
        <strain evidence="3 4">BE2.4</strain>
    </source>
</reference>
<name>A0A2S0PBY2_9NEIS</name>
<protein>
    <recommendedName>
        <fullName evidence="2">Putative surface-exposed virulence protein BigA beta-sandwich domain-containing protein</fullName>
    </recommendedName>
</protein>
<feature type="compositionally biased region" description="Basic and acidic residues" evidence="1">
    <location>
        <begin position="970"/>
        <end position="989"/>
    </location>
</feature>
<evidence type="ECO:0000313" key="4">
    <source>
        <dbReference type="Proteomes" id="UP000244173"/>
    </source>
</evidence>
<dbReference type="Proteomes" id="UP000244173">
    <property type="component" value="Chromosome"/>
</dbReference>
<dbReference type="SUPFAM" id="SSF103515">
    <property type="entry name" value="Autotransporter"/>
    <property type="match status" value="1"/>
</dbReference>
<dbReference type="EMBL" id="CP028519">
    <property type="protein sequence ID" value="AVY94876.1"/>
    <property type="molecule type" value="Genomic_DNA"/>
</dbReference>
<feature type="domain" description="Putative surface-exposed virulence protein BigA beta-sandwich" evidence="2">
    <location>
        <begin position="710"/>
        <end position="793"/>
    </location>
</feature>
<dbReference type="InterPro" id="IPR036709">
    <property type="entry name" value="Autotransporte_beta_dom_sf"/>
</dbReference>
<dbReference type="Gene3D" id="2.40.128.130">
    <property type="entry name" value="Autotransporter beta-domain"/>
    <property type="match status" value="1"/>
</dbReference>
<dbReference type="InterPro" id="IPR011050">
    <property type="entry name" value="Pectin_lyase_fold/virulence"/>
</dbReference>
<evidence type="ECO:0000259" key="2">
    <source>
        <dbReference type="Pfam" id="PF25783"/>
    </source>
</evidence>
<evidence type="ECO:0000313" key="3">
    <source>
        <dbReference type="EMBL" id="AVY94876.1"/>
    </source>
</evidence>
<keyword evidence="4" id="KW-1185">Reference proteome</keyword>
<accession>A0A2S0PBY2</accession>
<dbReference type="OrthoDB" id="8571022at2"/>
<evidence type="ECO:0000256" key="1">
    <source>
        <dbReference type="SAM" id="MobiDB-lite"/>
    </source>
</evidence>
<dbReference type="RefSeq" id="WP_107889647.1">
    <property type="nucleotide sequence ID" value="NZ_CP028519.1"/>
</dbReference>
<feature type="region of interest" description="Disordered" evidence="1">
    <location>
        <begin position="965"/>
        <end position="989"/>
    </location>
</feature>
<proteinExistence type="predicted"/>
<dbReference type="InterPro" id="IPR058034">
    <property type="entry name" value="BigA_beta"/>
</dbReference>